<organism evidence="2 3">
    <name type="scientific">Hyphomicrobium album</name>
    <dbReference type="NCBI Taxonomy" id="2665159"/>
    <lineage>
        <taxon>Bacteria</taxon>
        <taxon>Pseudomonadati</taxon>
        <taxon>Pseudomonadota</taxon>
        <taxon>Alphaproteobacteria</taxon>
        <taxon>Hyphomicrobiales</taxon>
        <taxon>Hyphomicrobiaceae</taxon>
        <taxon>Hyphomicrobium</taxon>
    </lineage>
</organism>
<sequence>MPIAHTLSQNSRSTIQGTAGCMLEPLRLLGPSECLFQEDDKLAQPYRVERGSLCHYTRRDDGSPEIIEFVFPGDIIGFVHLGTHISTARATMESAVSVLPAKEFEMALKADAHLATRVAAMADREFDYRRAHVILSSDDRPVARVASYLAAISSANAHEGRDARLIMEDTSSPAVADALQMSRDTLAVSLAELERRSLIQRTATGLLIVDADALQAFSEAAARPACPRKLDLSTRSRVMRSPMTAAERRAFNDGLQAALLAICVEGGEDTPLCSNTGSDVCSGCSNLPNKQKQLCARIKSLRYDRTVGGEIAMENAPG</sequence>
<comment type="caution">
    <text evidence="2">The sequence shown here is derived from an EMBL/GenBank/DDBJ whole genome shotgun (WGS) entry which is preliminary data.</text>
</comment>
<dbReference type="EMBL" id="WMBQ01000001">
    <property type="protein sequence ID" value="MTD92804.1"/>
    <property type="molecule type" value="Genomic_DNA"/>
</dbReference>
<proteinExistence type="predicted"/>
<dbReference type="SUPFAM" id="SSF51206">
    <property type="entry name" value="cAMP-binding domain-like"/>
    <property type="match status" value="1"/>
</dbReference>
<dbReference type="InterPro" id="IPR036390">
    <property type="entry name" value="WH_DNA-bd_sf"/>
</dbReference>
<dbReference type="AlphaFoldDB" id="A0A6I3KD98"/>
<dbReference type="InterPro" id="IPR036388">
    <property type="entry name" value="WH-like_DNA-bd_sf"/>
</dbReference>
<dbReference type="Gene3D" id="2.60.120.10">
    <property type="entry name" value="Jelly Rolls"/>
    <property type="match status" value="1"/>
</dbReference>
<name>A0A6I3KD98_9HYPH</name>
<reference evidence="2 3" key="1">
    <citation type="submission" date="2019-11" db="EMBL/GenBank/DDBJ databases">
        <title>Identification of a novel strain.</title>
        <authorList>
            <person name="Xu Q."/>
            <person name="Wang G."/>
        </authorList>
    </citation>
    <scope>NUCLEOTIDE SEQUENCE [LARGE SCALE GENOMIC DNA]</scope>
    <source>
        <strain evidence="3">xq</strain>
    </source>
</reference>
<accession>A0A6I3KD98</accession>
<dbReference type="Proteomes" id="UP000440694">
    <property type="component" value="Unassembled WGS sequence"/>
</dbReference>
<keyword evidence="3" id="KW-1185">Reference proteome</keyword>
<dbReference type="InterPro" id="IPR014710">
    <property type="entry name" value="RmlC-like_jellyroll"/>
</dbReference>
<gene>
    <name evidence="2" type="ORF">GIW81_00465</name>
</gene>
<feature type="domain" description="Cyclic nucleotide-binding" evidence="1">
    <location>
        <begin position="29"/>
        <end position="110"/>
    </location>
</feature>
<dbReference type="Pfam" id="PF00027">
    <property type="entry name" value="cNMP_binding"/>
    <property type="match status" value="1"/>
</dbReference>
<dbReference type="Gene3D" id="1.10.10.10">
    <property type="entry name" value="Winged helix-like DNA-binding domain superfamily/Winged helix DNA-binding domain"/>
    <property type="match status" value="1"/>
</dbReference>
<evidence type="ECO:0000313" key="2">
    <source>
        <dbReference type="EMBL" id="MTD92804.1"/>
    </source>
</evidence>
<dbReference type="InterPro" id="IPR018490">
    <property type="entry name" value="cNMP-bd_dom_sf"/>
</dbReference>
<dbReference type="InterPro" id="IPR000595">
    <property type="entry name" value="cNMP-bd_dom"/>
</dbReference>
<evidence type="ECO:0000259" key="1">
    <source>
        <dbReference type="Pfam" id="PF00027"/>
    </source>
</evidence>
<protein>
    <submittedName>
        <fullName evidence="2">Cyclic nucleotide-binding domain-containing protein</fullName>
    </submittedName>
</protein>
<evidence type="ECO:0000313" key="3">
    <source>
        <dbReference type="Proteomes" id="UP000440694"/>
    </source>
</evidence>
<dbReference type="CDD" id="cd00038">
    <property type="entry name" value="CAP_ED"/>
    <property type="match status" value="1"/>
</dbReference>
<dbReference type="SUPFAM" id="SSF46785">
    <property type="entry name" value="Winged helix' DNA-binding domain"/>
    <property type="match status" value="1"/>
</dbReference>